<feature type="domain" description="MYB-CC type transcription factor LHEQLE-containing" evidence="2">
    <location>
        <begin position="47"/>
        <end position="74"/>
    </location>
</feature>
<name>A0ABR2NME6_9ROSI</name>
<accession>A0ABR2NME6</accession>
<protein>
    <recommendedName>
        <fullName evidence="2">MYB-CC type transcription factor LHEQLE-containing domain-containing protein</fullName>
    </recommendedName>
</protein>
<evidence type="ECO:0000256" key="1">
    <source>
        <dbReference type="SAM" id="MobiDB-lite"/>
    </source>
</evidence>
<dbReference type="PANTHER" id="PTHR31499:SF11">
    <property type="entry name" value="MYB FAMILY TRANSCRIPTION FACTOR PHL8"/>
    <property type="match status" value="1"/>
</dbReference>
<organism evidence="3 4">
    <name type="scientific">Hibiscus sabdariffa</name>
    <name type="common">roselle</name>
    <dbReference type="NCBI Taxonomy" id="183260"/>
    <lineage>
        <taxon>Eukaryota</taxon>
        <taxon>Viridiplantae</taxon>
        <taxon>Streptophyta</taxon>
        <taxon>Embryophyta</taxon>
        <taxon>Tracheophyta</taxon>
        <taxon>Spermatophyta</taxon>
        <taxon>Magnoliopsida</taxon>
        <taxon>eudicotyledons</taxon>
        <taxon>Gunneridae</taxon>
        <taxon>Pentapetalae</taxon>
        <taxon>rosids</taxon>
        <taxon>malvids</taxon>
        <taxon>Malvales</taxon>
        <taxon>Malvaceae</taxon>
        <taxon>Malvoideae</taxon>
        <taxon>Hibiscus</taxon>
    </lineage>
</organism>
<feature type="region of interest" description="Disordered" evidence="1">
    <location>
        <begin position="116"/>
        <end position="137"/>
    </location>
</feature>
<dbReference type="PANTHER" id="PTHR31499">
    <property type="entry name" value="MYB FAMILY TRANSCRIPTION FACTOR PHL11"/>
    <property type="match status" value="1"/>
</dbReference>
<dbReference type="Proteomes" id="UP001396334">
    <property type="component" value="Unassembled WGS sequence"/>
</dbReference>
<comment type="caution">
    <text evidence="3">The sequence shown here is derived from an EMBL/GenBank/DDBJ whole genome shotgun (WGS) entry which is preliminary data.</text>
</comment>
<keyword evidence="4" id="KW-1185">Reference proteome</keyword>
<evidence type="ECO:0000259" key="2">
    <source>
        <dbReference type="Pfam" id="PF14379"/>
    </source>
</evidence>
<dbReference type="EMBL" id="JBBPBN010000124">
    <property type="protein sequence ID" value="KAK8977238.1"/>
    <property type="molecule type" value="Genomic_DNA"/>
</dbReference>
<dbReference type="InterPro" id="IPR025756">
    <property type="entry name" value="Myb_CC_LHEQLE"/>
</dbReference>
<reference evidence="3 4" key="1">
    <citation type="journal article" date="2024" name="G3 (Bethesda)">
        <title>Genome assembly of Hibiscus sabdariffa L. provides insights into metabolisms of medicinal natural products.</title>
        <authorList>
            <person name="Kim T."/>
        </authorList>
    </citation>
    <scope>NUCLEOTIDE SEQUENCE [LARGE SCALE GENOMIC DNA]</scope>
    <source>
        <strain evidence="3">TK-2024</strain>
        <tissue evidence="3">Old leaves</tissue>
    </source>
</reference>
<dbReference type="Pfam" id="PF14379">
    <property type="entry name" value="Myb_CC_LHEQLE"/>
    <property type="match status" value="1"/>
</dbReference>
<evidence type="ECO:0000313" key="3">
    <source>
        <dbReference type="EMBL" id="KAK8977238.1"/>
    </source>
</evidence>
<gene>
    <name evidence="3" type="ORF">V6N11_021324</name>
</gene>
<evidence type="ECO:0000313" key="4">
    <source>
        <dbReference type="Proteomes" id="UP001396334"/>
    </source>
</evidence>
<sequence length="192" mass="21184">MNGHGNGRVRRKGDEGFQRWWAEGCRWRFVIGEGSSIGGDGELEYGLEVQRHLQLRIEAQGKYLQLTLKKAQETLVEYSSSVGVELAKAELSQLVSMVNDCTSSSFLELTEVGEKKPLSGSSNQANGKKRSMRNTSDGIGVEQLVSKRLELPKEGTSSRSRKSGFLGSFDLNIQCYNDNRSGSKAIDLNCSE</sequence>
<dbReference type="InterPro" id="IPR046955">
    <property type="entry name" value="PHR1-like"/>
</dbReference>
<proteinExistence type="predicted"/>